<dbReference type="Proteomes" id="UP000053660">
    <property type="component" value="Unassembled WGS sequence"/>
</dbReference>
<dbReference type="OrthoDB" id="10560873at2759"/>
<organism evidence="1 2">
    <name type="scientific">Oesophagostomum dentatum</name>
    <name type="common">Nodular worm</name>
    <dbReference type="NCBI Taxonomy" id="61180"/>
    <lineage>
        <taxon>Eukaryota</taxon>
        <taxon>Metazoa</taxon>
        <taxon>Ecdysozoa</taxon>
        <taxon>Nematoda</taxon>
        <taxon>Chromadorea</taxon>
        <taxon>Rhabditida</taxon>
        <taxon>Rhabditina</taxon>
        <taxon>Rhabditomorpha</taxon>
        <taxon>Strongyloidea</taxon>
        <taxon>Strongylidae</taxon>
        <taxon>Oesophagostomum</taxon>
    </lineage>
</organism>
<name>A0A0B1T4Z9_OESDE</name>
<sequence length="105" mass="11755">MLRPAAVSYKIRENPQSRENCCLPSSIKSDRKCLTKNFECELACGTTSSKGNRLLNLIMPYLRYSAKKPCQRASVDDGSSVSKTIMKAWKTKNIKIGFKSSITKC</sequence>
<protein>
    <submittedName>
        <fullName evidence="1">Uncharacterized protein</fullName>
    </submittedName>
</protein>
<dbReference type="EMBL" id="KN552983">
    <property type="protein sequence ID" value="KHJ90475.1"/>
    <property type="molecule type" value="Genomic_DNA"/>
</dbReference>
<gene>
    <name evidence="1" type="ORF">OESDEN_09681</name>
</gene>
<proteinExistence type="predicted"/>
<reference evidence="1 2" key="1">
    <citation type="submission" date="2014-03" db="EMBL/GenBank/DDBJ databases">
        <title>Draft genome of the hookworm Oesophagostomum dentatum.</title>
        <authorList>
            <person name="Mitreva M."/>
        </authorList>
    </citation>
    <scope>NUCLEOTIDE SEQUENCE [LARGE SCALE GENOMIC DNA]</scope>
    <source>
        <strain evidence="1 2">OD-Hann</strain>
    </source>
</reference>
<keyword evidence="2" id="KW-1185">Reference proteome</keyword>
<dbReference type="AlphaFoldDB" id="A0A0B1T4Z9"/>
<accession>A0A0B1T4Z9</accession>
<evidence type="ECO:0000313" key="1">
    <source>
        <dbReference type="EMBL" id="KHJ90475.1"/>
    </source>
</evidence>
<evidence type="ECO:0000313" key="2">
    <source>
        <dbReference type="Proteomes" id="UP000053660"/>
    </source>
</evidence>